<gene>
    <name evidence="2" type="ordered locus">BGA17</name>
</gene>
<accession>A0A7I6GV55</accession>
<dbReference type="KEGG" id="bga:BGA17"/>
<dbReference type="AlphaFoldDB" id="A0A7I6GV55"/>
<dbReference type="EMBL" id="CP000015">
    <property type="protein sequence ID" value="AAT93776.1"/>
    <property type="molecule type" value="Genomic_DNA"/>
</dbReference>
<evidence type="ECO:0000313" key="3">
    <source>
        <dbReference type="Proteomes" id="UP000002276"/>
    </source>
</evidence>
<dbReference type="Proteomes" id="UP000002276">
    <property type="component" value="Plasmid lp54"/>
</dbReference>
<name>A0A7I6GV55_BORGP</name>
<protein>
    <recommendedName>
        <fullName evidence="4">Plasmid partitioning associated protein-1</fullName>
    </recommendedName>
</protein>
<evidence type="ECO:0000313" key="2">
    <source>
        <dbReference type="EMBL" id="AAT93776.1"/>
    </source>
</evidence>
<dbReference type="Pfam" id="PF02890">
    <property type="entry name" value="DUF226"/>
    <property type="match status" value="1"/>
</dbReference>
<geneLocation type="plasmid" evidence="2 3">
    <name>lp54</name>
</geneLocation>
<keyword evidence="1" id="KW-0175">Coiled coil</keyword>
<feature type="coiled-coil region" evidence="1">
    <location>
        <begin position="4"/>
        <end position="31"/>
    </location>
</feature>
<proteinExistence type="predicted"/>
<reference evidence="2 3" key="1">
    <citation type="journal article" date="2004" name="Nucleic Acids Res.">
        <title>Comparative analysis of the Borrelia garinii genome.</title>
        <authorList>
            <person name="Glockner G."/>
            <person name="Lehmann R."/>
            <person name="Romualdi A."/>
            <person name="Pradella S."/>
            <person name="Schulte-Spechtel U."/>
            <person name="Schilhabel M."/>
            <person name="Wilske B."/>
            <person name="Suhnel J."/>
            <person name="Platzer M."/>
        </authorList>
    </citation>
    <scope>NUCLEOTIDE SEQUENCE [LARGE SCALE GENOMIC DNA]</scope>
    <source>
        <strain evidence="3">ATCC BAA-2496 / DSM 23469 / PBi</strain>
        <plasmid evidence="3">lp54</plasmid>
    </source>
</reference>
<organism evidence="2 3">
    <name type="scientific">Borrelia garinii subsp. bavariensis (strain ATCC BAA-2496 / DSM 23469 / PBi)</name>
    <name type="common">Borreliella bavariensis</name>
    <dbReference type="NCBI Taxonomy" id="290434"/>
    <lineage>
        <taxon>Bacteria</taxon>
        <taxon>Pseudomonadati</taxon>
        <taxon>Spirochaetota</taxon>
        <taxon>Spirochaetia</taxon>
        <taxon>Spirochaetales</taxon>
        <taxon>Borreliaceae</taxon>
        <taxon>Borreliella</taxon>
    </lineage>
</organism>
<evidence type="ECO:0000256" key="1">
    <source>
        <dbReference type="SAM" id="Coils"/>
    </source>
</evidence>
<dbReference type="InterPro" id="IPR004180">
    <property type="entry name" value="DUF226_BOR_spp"/>
</dbReference>
<keyword evidence="2" id="KW-0614">Plasmid</keyword>
<evidence type="ECO:0008006" key="4">
    <source>
        <dbReference type="Google" id="ProtNLM"/>
    </source>
</evidence>
<sequence length="207" mass="25010">MHNLALLLRKKEKMTALLERLKQKQKELKLNIDNKPKFKKQKKANVFSKIEEVKGRKIYHTKIFNDFYTFGISKNEPTKFFISLRGIFNIEDISMFHLFSLREDDEFMGIYYGIRKLDKAFIVKNFNKKETYTLRKCEYIEFRFKKGSVFCYLNGLHILLKKDRVNSPYYNTLLNIILELETELYTFYNKELLKGGMIPEWIKKRQK</sequence>